<name>A0A1M2VG53_TRAPU</name>
<feature type="compositionally biased region" description="Low complexity" evidence="1">
    <location>
        <begin position="36"/>
        <end position="52"/>
    </location>
</feature>
<evidence type="ECO:0000256" key="1">
    <source>
        <dbReference type="SAM" id="MobiDB-lite"/>
    </source>
</evidence>
<organism evidence="3 4">
    <name type="scientific">Trametes pubescens</name>
    <name type="common">White-rot fungus</name>
    <dbReference type="NCBI Taxonomy" id="154538"/>
    <lineage>
        <taxon>Eukaryota</taxon>
        <taxon>Fungi</taxon>
        <taxon>Dikarya</taxon>
        <taxon>Basidiomycota</taxon>
        <taxon>Agaricomycotina</taxon>
        <taxon>Agaricomycetes</taxon>
        <taxon>Polyporales</taxon>
        <taxon>Polyporaceae</taxon>
        <taxon>Trametes</taxon>
    </lineage>
</organism>
<comment type="caution">
    <text evidence="3">The sequence shown here is derived from an EMBL/GenBank/DDBJ whole genome shotgun (WGS) entry which is preliminary data.</text>
</comment>
<dbReference type="PROSITE" id="PS00028">
    <property type="entry name" value="ZINC_FINGER_C2H2_1"/>
    <property type="match status" value="1"/>
</dbReference>
<protein>
    <recommendedName>
        <fullName evidence="2">C2H2-type domain-containing protein</fullName>
    </recommendedName>
</protein>
<feature type="compositionally biased region" description="Pro residues" evidence="1">
    <location>
        <begin position="53"/>
        <end position="63"/>
    </location>
</feature>
<accession>A0A1M2VG53</accession>
<dbReference type="Proteomes" id="UP000184267">
    <property type="component" value="Unassembled WGS sequence"/>
</dbReference>
<evidence type="ECO:0000313" key="4">
    <source>
        <dbReference type="Proteomes" id="UP000184267"/>
    </source>
</evidence>
<reference evidence="3 4" key="1">
    <citation type="submission" date="2016-10" db="EMBL/GenBank/DDBJ databases">
        <title>Genome sequence of the basidiomycete white-rot fungus Trametes pubescens.</title>
        <authorList>
            <person name="Makela M.R."/>
            <person name="Granchi Z."/>
            <person name="Peng M."/>
            <person name="De Vries R.P."/>
            <person name="Grigoriev I."/>
            <person name="Riley R."/>
            <person name="Hilden K."/>
        </authorList>
    </citation>
    <scope>NUCLEOTIDE SEQUENCE [LARGE SCALE GENOMIC DNA]</scope>
    <source>
        <strain evidence="3 4">FBCC735</strain>
    </source>
</reference>
<dbReference type="AlphaFoldDB" id="A0A1M2VG53"/>
<sequence>MLRKFRPATIPCLKAGCTKLFKTLGGRKRHDNATHAGPPVAGPGPAAAGGEAPPSPRGDTPPLPHEEAVPGEQLEPAIPQPPEEPAEMDAEDAPHDHSVTVTHPTITGRPCDIEGAPLPPDAPAPPPEPREPDDYTPYHSRAQFELADFLFTKEQMSAGNINELMQLWAATLPPGQDPPFANSRDLYESIDTIPLGDVTWQEFRITYTGPRPDDNVPSWMLREYTVWFRCPRRVLHTQLGNPDFANDMDFTPKQVFRGDQREYKDFMSGDWVWQQAEVLAQDPANADSTFCPVILGSDKTTVSVATGQNEYYPLYLSNGLVRNAARRAQRNAVSLVAFLSVPKTDKEFAKDPNFRKFRRQLFHASLRTILEPLRAGMTLAEVVRCADGHFRRMIYGLGPYIADYPEQVLLACVVQGWCAKCTSHRTELDDADAPRRCHEHTHTLLKAMDLKILWNEYGIVGDLVPFTTGFPRADIHDMLSPDLLHQIIKGTFKDHLVTWVQDYLELEHGKPGAAIILADIDRRIAAVPSFPGLRRFPEGRGFKQWTGDDSKALMKVYLPAIAGHVPAQMVRALGAFLEFCYLVRRDIITTTTLARIEDSLSRFHHDRVIFEDVGVRMEGFSLPRQHSMMHYPFLIQLYGAPNGLCSSITESKHIKAVKEPYRRSNRYEALGQMLITNQRLDKLSAARADFASRGMLRGSCIRAADEEEDIWAGLGLDDEGIHDPAAVIDAEAAAREDDDGGPVDGDLLNEVTLAKRKVRGFPKTTQAIAELIGTPHLPDLIRRFLYVQVNDDVDLDGEDLDLALCPPAPPRLSVYPSAVAVFYAPSDLSGAQGMKRERIRSCLTWRGGPARHDCAFVVDDDNLPGFRGLAVVRIHLLFSFKHYNGTVYPCALVSWFVRSKDTPCEETGMWIVEPHLDAQGLPIQSVIHLDYHHAHEIAF</sequence>
<feature type="compositionally biased region" description="Pro residues" evidence="1">
    <location>
        <begin position="117"/>
        <end position="127"/>
    </location>
</feature>
<evidence type="ECO:0000313" key="3">
    <source>
        <dbReference type="EMBL" id="OJT06517.1"/>
    </source>
</evidence>
<dbReference type="OMA" id="CHEHTHT"/>
<dbReference type="InterPro" id="IPR041078">
    <property type="entry name" value="Plavaka"/>
</dbReference>
<dbReference type="STRING" id="154538.A0A1M2VG53"/>
<dbReference type="Pfam" id="PF18759">
    <property type="entry name" value="Plavaka"/>
    <property type="match status" value="1"/>
</dbReference>
<evidence type="ECO:0000259" key="2">
    <source>
        <dbReference type="PROSITE" id="PS00028"/>
    </source>
</evidence>
<dbReference type="OrthoDB" id="3199698at2759"/>
<proteinExistence type="predicted"/>
<dbReference type="EMBL" id="MNAD01001304">
    <property type="protein sequence ID" value="OJT06517.1"/>
    <property type="molecule type" value="Genomic_DNA"/>
</dbReference>
<keyword evidence="4" id="KW-1185">Reference proteome</keyword>
<dbReference type="InterPro" id="IPR013087">
    <property type="entry name" value="Znf_C2H2_type"/>
</dbReference>
<feature type="domain" description="C2H2-type" evidence="2">
    <location>
        <begin position="12"/>
        <end position="35"/>
    </location>
</feature>
<gene>
    <name evidence="3" type="ORF">TRAPUB_2594</name>
</gene>
<feature type="region of interest" description="Disordered" evidence="1">
    <location>
        <begin position="28"/>
        <end position="136"/>
    </location>
</feature>